<organism evidence="2 3">
    <name type="scientific">Cutaneotrichosporon oleaginosum</name>
    <dbReference type="NCBI Taxonomy" id="879819"/>
    <lineage>
        <taxon>Eukaryota</taxon>
        <taxon>Fungi</taxon>
        <taxon>Dikarya</taxon>
        <taxon>Basidiomycota</taxon>
        <taxon>Agaricomycotina</taxon>
        <taxon>Tremellomycetes</taxon>
        <taxon>Trichosporonales</taxon>
        <taxon>Trichosporonaceae</taxon>
        <taxon>Cutaneotrichosporon</taxon>
    </lineage>
</organism>
<sequence length="617" mass="67173">MPRSHAARTCTACKRGKRRCELPTSSQRLEGGVPLAPSDACARCRRLKSVCVLDGTYRYAHLHTLTPSSASAAGDDGSPNGKSHNSLMSHPRNLEEYEGYFPRFLPLSLMREFHRQALESYQPPPIRDPPPESILDELVSDELAQEAAIWCSERVPLWVPFTPPIMELRRLRQSAGGASPSLLYLEAVQYLAAAEFSVIPHQLSDPLYTLVRSCRADLFLKPTDIHAPQVLLFAATFVGLNESVSDSLNPPAAEMAALALRSSKTVGLQGRISRVLAATHVAVGYLGDDDNYFARYSSLELPTMAELVALQVQVEGAKLTPTQQTGCLAVVLRCRAWIHFTRCITQCAEAERDEEPTRLASVDDARSKWRDACLALDAERTALLEHTPSILAWLELENAALDQVLSGIALQVTLGWGFTPDFFHDVIKRTAGSANLQAFIAIHGPTLAETAECALASTSNLPRGELYPTALTCTYGVRAFLTGLEVHAGCLKFWGVGPPREVVWRSVMRGAAETIRQLKGGGMVVRISNAVAAAVRETIPRWKAQVVNRTQHAPRRASPPSDVKMDGSTYGSNHNSDGSDQATVASFAEWIAGIDWHQSSNDVATPMSFGSGSSTGY</sequence>
<dbReference type="GO" id="GO:0008270">
    <property type="term" value="F:zinc ion binding"/>
    <property type="evidence" value="ECO:0007669"/>
    <property type="project" value="InterPro"/>
</dbReference>
<feature type="compositionally biased region" description="Low complexity" evidence="1">
    <location>
        <begin position="68"/>
        <end position="78"/>
    </location>
</feature>
<evidence type="ECO:0000313" key="2">
    <source>
        <dbReference type="EMBL" id="KLT42776.1"/>
    </source>
</evidence>
<keyword evidence="3" id="KW-1185">Reference proteome</keyword>
<evidence type="ECO:0000313" key="3">
    <source>
        <dbReference type="Proteomes" id="UP000053611"/>
    </source>
</evidence>
<feature type="region of interest" description="Disordered" evidence="1">
    <location>
        <begin position="68"/>
        <end position="88"/>
    </location>
</feature>
<feature type="region of interest" description="Disordered" evidence="1">
    <location>
        <begin position="547"/>
        <end position="580"/>
    </location>
</feature>
<evidence type="ECO:0008006" key="4">
    <source>
        <dbReference type="Google" id="ProtNLM"/>
    </source>
</evidence>
<protein>
    <recommendedName>
        <fullName evidence="4">Zn(2)-C6 fungal-type domain-containing protein</fullName>
    </recommendedName>
</protein>
<feature type="compositionally biased region" description="Polar residues" evidence="1">
    <location>
        <begin position="569"/>
        <end position="580"/>
    </location>
</feature>
<dbReference type="SUPFAM" id="SSF57701">
    <property type="entry name" value="Zn2/Cys6 DNA-binding domain"/>
    <property type="match status" value="1"/>
</dbReference>
<dbReference type="STRING" id="879819.A0A0J0XNR2"/>
<name>A0A0J0XNR2_9TREE</name>
<dbReference type="GO" id="GO:0000981">
    <property type="term" value="F:DNA-binding transcription factor activity, RNA polymerase II-specific"/>
    <property type="evidence" value="ECO:0007669"/>
    <property type="project" value="InterPro"/>
</dbReference>
<proteinExistence type="predicted"/>
<dbReference type="EMBL" id="KQ087202">
    <property type="protein sequence ID" value="KLT42776.1"/>
    <property type="molecule type" value="Genomic_DNA"/>
</dbReference>
<dbReference type="RefSeq" id="XP_018279267.1">
    <property type="nucleotide sequence ID" value="XM_018426643.1"/>
</dbReference>
<dbReference type="InterPro" id="IPR036864">
    <property type="entry name" value="Zn2-C6_fun-type_DNA-bd_sf"/>
</dbReference>
<dbReference type="Proteomes" id="UP000053611">
    <property type="component" value="Unassembled WGS sequence"/>
</dbReference>
<accession>A0A0J0XNR2</accession>
<evidence type="ECO:0000256" key="1">
    <source>
        <dbReference type="SAM" id="MobiDB-lite"/>
    </source>
</evidence>
<reference evidence="2 3" key="1">
    <citation type="submission" date="2015-03" db="EMBL/GenBank/DDBJ databases">
        <title>Genomics and transcriptomics of the oil-accumulating basidiomycete yeast T. oleaginosus allow insights into substrate utilization and the diverse evolutionary trajectories of mating systems in fungi.</title>
        <authorList>
            <consortium name="DOE Joint Genome Institute"/>
            <person name="Kourist R."/>
            <person name="Kracht O."/>
            <person name="Bracharz F."/>
            <person name="Lipzen A."/>
            <person name="Nolan M."/>
            <person name="Ohm R."/>
            <person name="Grigoriev I."/>
            <person name="Sun S."/>
            <person name="Heitman J."/>
            <person name="Bruck T."/>
            <person name="Nowrousian M."/>
        </authorList>
    </citation>
    <scope>NUCLEOTIDE SEQUENCE [LARGE SCALE GENOMIC DNA]</scope>
    <source>
        <strain evidence="2 3">IBC0246</strain>
    </source>
</reference>
<dbReference type="AlphaFoldDB" id="A0A0J0XNR2"/>
<gene>
    <name evidence="2" type="ORF">CC85DRAFT_328000</name>
</gene>
<dbReference type="GeneID" id="28987246"/>
<dbReference type="OrthoDB" id="2595934at2759"/>